<keyword evidence="8" id="KW-1185">Reference proteome</keyword>
<dbReference type="InterPro" id="IPR022488">
    <property type="entry name" value="PPK2-related"/>
</dbReference>
<dbReference type="Gene3D" id="3.40.50.300">
    <property type="entry name" value="P-loop containing nucleotide triphosphate hydrolases"/>
    <property type="match status" value="1"/>
</dbReference>
<comment type="caution">
    <text evidence="7">The sequence shown here is derived from an EMBL/GenBank/DDBJ whole genome shotgun (WGS) entry which is preliminary data.</text>
</comment>
<evidence type="ECO:0000313" key="7">
    <source>
        <dbReference type="EMBL" id="MBB5271160.1"/>
    </source>
</evidence>
<feature type="region of interest" description="Disordered" evidence="5">
    <location>
        <begin position="1"/>
        <end position="36"/>
    </location>
</feature>
<evidence type="ECO:0000313" key="8">
    <source>
        <dbReference type="Proteomes" id="UP000532440"/>
    </source>
</evidence>
<dbReference type="Pfam" id="PF03976">
    <property type="entry name" value="PPK2"/>
    <property type="match status" value="1"/>
</dbReference>
<dbReference type="InterPro" id="IPR027417">
    <property type="entry name" value="P-loop_NTPase"/>
</dbReference>
<dbReference type="GO" id="GO:0006793">
    <property type="term" value="P:phosphorus metabolic process"/>
    <property type="evidence" value="ECO:0007669"/>
    <property type="project" value="InterPro"/>
</dbReference>
<proteinExistence type="inferred from homology"/>
<evidence type="ECO:0000256" key="2">
    <source>
        <dbReference type="ARBA" id="ARBA00022679"/>
    </source>
</evidence>
<evidence type="ECO:0000256" key="5">
    <source>
        <dbReference type="SAM" id="MobiDB-lite"/>
    </source>
</evidence>
<dbReference type="InterPro" id="IPR022486">
    <property type="entry name" value="PPK2_PA0141"/>
</dbReference>
<evidence type="ECO:0000256" key="4">
    <source>
        <dbReference type="RuleBase" id="RU369062"/>
    </source>
</evidence>
<dbReference type="AlphaFoldDB" id="A0A7W8HFQ6"/>
<keyword evidence="3 4" id="KW-0418">Kinase</keyword>
<evidence type="ECO:0000256" key="3">
    <source>
        <dbReference type="ARBA" id="ARBA00022777"/>
    </source>
</evidence>
<dbReference type="GO" id="GO:0008976">
    <property type="term" value="F:polyphosphate kinase activity"/>
    <property type="evidence" value="ECO:0007669"/>
    <property type="project" value="UniProtKB-UniRule"/>
</dbReference>
<gene>
    <name evidence="7" type="ORF">HNQ70_001164</name>
</gene>
<dbReference type="EC" id="2.7.4.-" evidence="4"/>
<dbReference type="PANTHER" id="PTHR34383">
    <property type="entry name" value="POLYPHOSPHATE:AMP PHOSPHOTRANSFERASE-RELATED"/>
    <property type="match status" value="1"/>
</dbReference>
<evidence type="ECO:0000256" key="1">
    <source>
        <dbReference type="ARBA" id="ARBA00009924"/>
    </source>
</evidence>
<comment type="subunit">
    <text evidence="4">Homotetramer.</text>
</comment>
<sequence>MSKSDDRKSKGNDKSNGKAKASGNGKTKAKTKANGKGIGKSEYEDFLEPLQIELNQLARWVQHRGKRVVVLFEGRDTAGKGGVISAIAETLNPRQFRVVALPKPSDAESTQWYFQRYVAHLPAAGEIVLFDRSWYNRAGVEKVMGFCTDEEYRRFLREAPVFEKLLVDDGILLFKYWLTVDQERQEERFQERFDDPLKRWKLSPIDLKARTKYREYGKARDAMLEATHTEQAPWTLVDFNDQRRGRLTLIRHLLDRVPDVEVPVETFKFPPLHGAPLREEFAGPLRPIPHA</sequence>
<keyword evidence="2 4" id="KW-0808">Transferase</keyword>
<dbReference type="RefSeq" id="WP_183965179.1">
    <property type="nucleotide sequence ID" value="NZ_BAABEW010000017.1"/>
</dbReference>
<evidence type="ECO:0000259" key="6">
    <source>
        <dbReference type="Pfam" id="PF03976"/>
    </source>
</evidence>
<dbReference type="PIRSF" id="PIRSF028756">
    <property type="entry name" value="PPK2_prd"/>
    <property type="match status" value="1"/>
</dbReference>
<accession>A0A7W8HFQ6</accession>
<comment type="function">
    <text evidence="4">Uses inorganic polyphosphate (polyP) as a donor to convert GDP to GTP or ADP to ATP.</text>
</comment>
<dbReference type="PANTHER" id="PTHR34383:SF1">
    <property type="entry name" value="ADP-POLYPHOSPHATE PHOSPHOTRANSFERASE"/>
    <property type="match status" value="1"/>
</dbReference>
<dbReference type="NCBIfam" id="TIGR03707">
    <property type="entry name" value="PPK2_P_aer"/>
    <property type="match status" value="1"/>
</dbReference>
<feature type="domain" description="Polyphosphate kinase-2-related" evidence="6">
    <location>
        <begin position="40"/>
        <end position="261"/>
    </location>
</feature>
<dbReference type="SUPFAM" id="SSF52540">
    <property type="entry name" value="P-loop containing nucleoside triphosphate hydrolases"/>
    <property type="match status" value="1"/>
</dbReference>
<feature type="compositionally biased region" description="Basic and acidic residues" evidence="5">
    <location>
        <begin position="1"/>
        <end position="16"/>
    </location>
</feature>
<dbReference type="EMBL" id="JACHGB010000002">
    <property type="protein sequence ID" value="MBB5271160.1"/>
    <property type="molecule type" value="Genomic_DNA"/>
</dbReference>
<name>A0A7W8HFQ6_9BURK</name>
<dbReference type="InterPro" id="IPR016898">
    <property type="entry name" value="Polyphosphate_phosphotransfera"/>
</dbReference>
<organism evidence="7 8">
    <name type="scientific">Quisquiliibacterium transsilvanicum</name>
    <dbReference type="NCBI Taxonomy" id="1549638"/>
    <lineage>
        <taxon>Bacteria</taxon>
        <taxon>Pseudomonadati</taxon>
        <taxon>Pseudomonadota</taxon>
        <taxon>Betaproteobacteria</taxon>
        <taxon>Burkholderiales</taxon>
        <taxon>Burkholderiaceae</taxon>
        <taxon>Quisquiliibacterium</taxon>
    </lineage>
</organism>
<protein>
    <recommendedName>
        <fullName evidence="4">ADP/GDP-polyphosphate phosphotransferase</fullName>
        <ecNumber evidence="4">2.7.4.-</ecNumber>
    </recommendedName>
    <alternativeName>
        <fullName evidence="4">Polyphosphate kinase PPK2</fullName>
    </alternativeName>
</protein>
<reference evidence="7 8" key="1">
    <citation type="submission" date="2020-08" db="EMBL/GenBank/DDBJ databases">
        <title>Genomic Encyclopedia of Type Strains, Phase IV (KMG-IV): sequencing the most valuable type-strain genomes for metagenomic binning, comparative biology and taxonomic classification.</title>
        <authorList>
            <person name="Goeker M."/>
        </authorList>
    </citation>
    <scope>NUCLEOTIDE SEQUENCE [LARGE SCALE GENOMIC DNA]</scope>
    <source>
        <strain evidence="7 8">DSM 29781</strain>
    </source>
</reference>
<dbReference type="Proteomes" id="UP000532440">
    <property type="component" value="Unassembled WGS sequence"/>
</dbReference>
<comment type="similarity">
    <text evidence="1 4">Belongs to the polyphosphate kinase 2 (PPK2) family. Class I subfamily.</text>
</comment>